<feature type="transmembrane region" description="Helical" evidence="1">
    <location>
        <begin position="61"/>
        <end position="83"/>
    </location>
</feature>
<dbReference type="GO" id="GO:0009636">
    <property type="term" value="P:response to toxic substance"/>
    <property type="evidence" value="ECO:0007669"/>
    <property type="project" value="TreeGrafter"/>
</dbReference>
<keyword evidence="1" id="KW-1133">Transmembrane helix</keyword>
<dbReference type="Proteomes" id="UP000007969">
    <property type="component" value="Chromosome"/>
</dbReference>
<feature type="transmembrane region" description="Helical" evidence="1">
    <location>
        <begin position="20"/>
        <end position="38"/>
    </location>
</feature>
<dbReference type="InterPro" id="IPR012867">
    <property type="entry name" value="DUF1648"/>
</dbReference>
<feature type="domain" description="DUF1648" evidence="2">
    <location>
        <begin position="24"/>
        <end position="71"/>
    </location>
</feature>
<dbReference type="PANTHER" id="PTHR37810">
    <property type="entry name" value="IMMUNITY PROTEIN SDPI"/>
    <property type="match status" value="1"/>
</dbReference>
<sequence length="229" mass="26424">MLIKEVLQMKKIGKVLKKDWIILIIIILGFGFGAYFYSSLPDRVPIHWNIEGEVNGYGTKFFGAFGLPLINLGCYLMFIILPYIDPKKKNYEKFNSTYQYLKYILIIFLFGIQVITLLASTGVVINIADYIQIMISLIFILIGNVMGRFSHNYFVGIKTPWTLADEQVWKRTHRIAGPLWVIGGILNLLLTFTGIYFKKIGFIVILIIIVVIPIIYSYILYRKIHPNMN</sequence>
<name>B9E3X5_CLOK1</name>
<evidence type="ECO:0000313" key="3">
    <source>
        <dbReference type="EMBL" id="BAH07200.1"/>
    </source>
</evidence>
<feature type="transmembrane region" description="Helical" evidence="1">
    <location>
        <begin position="179"/>
        <end position="197"/>
    </location>
</feature>
<keyword evidence="1" id="KW-0472">Membrane</keyword>
<dbReference type="HOGENOM" id="CLU_093038_0_0_9"/>
<dbReference type="InterPro" id="IPR025962">
    <property type="entry name" value="SdpI/YhfL"/>
</dbReference>
<dbReference type="KEGG" id="ckr:CKR_2149"/>
<proteinExistence type="predicted"/>
<reference evidence="4" key="1">
    <citation type="submission" date="2005-09" db="EMBL/GenBank/DDBJ databases">
        <title>Complete genome sequence of Clostridium kluyveri and comparative genomics of Clostridia species.</title>
        <authorList>
            <person name="Inui M."/>
            <person name="Nonaka H."/>
            <person name="Shinoda Y."/>
            <person name="Ikenaga Y."/>
            <person name="Abe M."/>
            <person name="Naito K."/>
            <person name="Vertes A.A."/>
            <person name="Yukawa H."/>
        </authorList>
    </citation>
    <scope>NUCLEOTIDE SEQUENCE [LARGE SCALE GENOMIC DNA]</scope>
    <source>
        <strain evidence="4">NBRC 12016</strain>
    </source>
</reference>
<keyword evidence="1" id="KW-0812">Transmembrane</keyword>
<evidence type="ECO:0000256" key="1">
    <source>
        <dbReference type="SAM" id="Phobius"/>
    </source>
</evidence>
<dbReference type="AlphaFoldDB" id="B9E3X5"/>
<dbReference type="EMBL" id="AP009049">
    <property type="protein sequence ID" value="BAH07200.1"/>
    <property type="molecule type" value="Genomic_DNA"/>
</dbReference>
<dbReference type="Pfam" id="PF13630">
    <property type="entry name" value="SdpI"/>
    <property type="match status" value="1"/>
</dbReference>
<evidence type="ECO:0000259" key="2">
    <source>
        <dbReference type="Pfam" id="PF07853"/>
    </source>
</evidence>
<protein>
    <recommendedName>
        <fullName evidence="2">DUF1648 domain-containing protein</fullName>
    </recommendedName>
</protein>
<dbReference type="PIRSF" id="PIRSF038959">
    <property type="entry name" value="SdpI"/>
    <property type="match status" value="1"/>
</dbReference>
<gene>
    <name evidence="3" type="ordered locus">CKR_2149</name>
</gene>
<feature type="transmembrane region" description="Helical" evidence="1">
    <location>
        <begin position="131"/>
        <end position="149"/>
    </location>
</feature>
<accession>B9E3X5</accession>
<dbReference type="Pfam" id="PF07853">
    <property type="entry name" value="DUF1648"/>
    <property type="match status" value="1"/>
</dbReference>
<evidence type="ECO:0000313" key="4">
    <source>
        <dbReference type="Proteomes" id="UP000007969"/>
    </source>
</evidence>
<feature type="transmembrane region" description="Helical" evidence="1">
    <location>
        <begin position="203"/>
        <end position="221"/>
    </location>
</feature>
<dbReference type="PANTHER" id="PTHR37810:SF5">
    <property type="entry name" value="IMMUNITY PROTEIN SDPI"/>
    <property type="match status" value="1"/>
</dbReference>
<feature type="transmembrane region" description="Helical" evidence="1">
    <location>
        <begin position="103"/>
        <end position="125"/>
    </location>
</feature>
<organism evidence="3 4">
    <name type="scientific">Clostridium kluyveri (strain NBRC 12016)</name>
    <dbReference type="NCBI Taxonomy" id="583346"/>
    <lineage>
        <taxon>Bacteria</taxon>
        <taxon>Bacillati</taxon>
        <taxon>Bacillota</taxon>
        <taxon>Clostridia</taxon>
        <taxon>Eubacteriales</taxon>
        <taxon>Clostridiaceae</taxon>
        <taxon>Clostridium</taxon>
    </lineage>
</organism>
<dbReference type="InterPro" id="IPR026272">
    <property type="entry name" value="SdpI"/>
</dbReference>